<comment type="caution">
    <text evidence="1">The sequence shown here is derived from an EMBL/GenBank/DDBJ whole genome shotgun (WGS) entry which is preliminary data.</text>
</comment>
<reference evidence="1 2" key="1">
    <citation type="submission" date="2021-01" db="EMBL/GenBank/DDBJ databases">
        <title>Genomic Encyclopedia of Type Strains, Phase IV (KMG-IV): sequencing the most valuable type-strain genomes for metagenomic binning, comparative biology and taxonomic classification.</title>
        <authorList>
            <person name="Goeker M."/>
        </authorList>
    </citation>
    <scope>NUCLEOTIDE SEQUENCE [LARGE SCALE GENOMIC DNA]</scope>
    <source>
        <strain evidence="1 2">DSM 25890</strain>
    </source>
</reference>
<organism evidence="1 2">
    <name type="scientific">Alkaliphilus hydrothermalis</name>
    <dbReference type="NCBI Taxonomy" id="1482730"/>
    <lineage>
        <taxon>Bacteria</taxon>
        <taxon>Bacillati</taxon>
        <taxon>Bacillota</taxon>
        <taxon>Clostridia</taxon>
        <taxon>Peptostreptococcales</taxon>
        <taxon>Natronincolaceae</taxon>
        <taxon>Alkaliphilus</taxon>
    </lineage>
</organism>
<evidence type="ECO:0000313" key="1">
    <source>
        <dbReference type="EMBL" id="MBM7615429.1"/>
    </source>
</evidence>
<protein>
    <submittedName>
        <fullName evidence="1">Uncharacterized protein</fullName>
    </submittedName>
</protein>
<sequence length="53" mass="6109">MELLSWMRKVDTDLSRSDLLSLIDNMHGVIDALLAKNQENEALIKELKRTLQV</sequence>
<gene>
    <name evidence="1" type="ORF">JOC73_001999</name>
</gene>
<name>A0ABS2NS79_9FIRM</name>
<dbReference type="Proteomes" id="UP001314796">
    <property type="component" value="Unassembled WGS sequence"/>
</dbReference>
<dbReference type="EMBL" id="JAFBEE010000012">
    <property type="protein sequence ID" value="MBM7615429.1"/>
    <property type="molecule type" value="Genomic_DNA"/>
</dbReference>
<accession>A0ABS2NS79</accession>
<keyword evidence="2" id="KW-1185">Reference proteome</keyword>
<dbReference type="RefSeq" id="WP_204402632.1">
    <property type="nucleotide sequence ID" value="NZ_JAFBEE010000012.1"/>
</dbReference>
<evidence type="ECO:0000313" key="2">
    <source>
        <dbReference type="Proteomes" id="UP001314796"/>
    </source>
</evidence>
<proteinExistence type="predicted"/>